<organism evidence="2 3">
    <name type="scientific">Hermetia illucens</name>
    <name type="common">Black soldier fly</name>
    <dbReference type="NCBI Taxonomy" id="343691"/>
    <lineage>
        <taxon>Eukaryota</taxon>
        <taxon>Metazoa</taxon>
        <taxon>Ecdysozoa</taxon>
        <taxon>Arthropoda</taxon>
        <taxon>Hexapoda</taxon>
        <taxon>Insecta</taxon>
        <taxon>Pterygota</taxon>
        <taxon>Neoptera</taxon>
        <taxon>Endopterygota</taxon>
        <taxon>Diptera</taxon>
        <taxon>Brachycera</taxon>
        <taxon>Stratiomyomorpha</taxon>
        <taxon>Stratiomyidae</taxon>
        <taxon>Hermetiinae</taxon>
        <taxon>Hermetia</taxon>
    </lineage>
</organism>
<gene>
    <name evidence="2" type="ORF">HERILL_LOCUS11889</name>
</gene>
<reference evidence="2 3" key="1">
    <citation type="submission" date="2020-11" db="EMBL/GenBank/DDBJ databases">
        <authorList>
            <person name="Wallbank WR R."/>
            <person name="Pardo Diaz C."/>
            <person name="Kozak K."/>
            <person name="Martin S."/>
            <person name="Jiggins C."/>
            <person name="Moest M."/>
            <person name="Warren A I."/>
            <person name="Generalovic N T."/>
            <person name="Byers J.R.P. K."/>
            <person name="Montejo-Kovacevich G."/>
            <person name="Yen C E."/>
        </authorList>
    </citation>
    <scope>NUCLEOTIDE SEQUENCE [LARGE SCALE GENOMIC DNA]</scope>
</reference>
<protein>
    <submittedName>
        <fullName evidence="2">Uncharacterized protein</fullName>
    </submittedName>
</protein>
<keyword evidence="3" id="KW-1185">Reference proteome</keyword>
<evidence type="ECO:0000313" key="3">
    <source>
        <dbReference type="Proteomes" id="UP000594454"/>
    </source>
</evidence>
<dbReference type="EMBL" id="LR899012">
    <property type="protein sequence ID" value="CAD7089334.1"/>
    <property type="molecule type" value="Genomic_DNA"/>
</dbReference>
<dbReference type="InParanoid" id="A0A7R8V0H8"/>
<dbReference type="Proteomes" id="UP000594454">
    <property type="component" value="Chromosome 4"/>
</dbReference>
<feature type="chain" id="PRO_5031236184" evidence="1">
    <location>
        <begin position="18"/>
        <end position="222"/>
    </location>
</feature>
<accession>A0A7R8V0H8</accession>
<sequence>MAFKICILAALVAATSAKYNPMPHGSYSNGYMDSTGAHSTPAEKSFPNYQMDNVNMYSHNLGGTYQHYMPMPGRMSAERDVYPGYSKYSSNPHMMSMMPSGLNVRYTSTPTTSVQQGGQPYVEMGDHQNALVSPSYPNFYSNGAEMPYNHQYRMRMSGAAQGYAGYAHSSMMKGEASVRPIMSSYQGSDGGHMMMMNGGHYSHQMPSSYVSFNGGSGANYRW</sequence>
<proteinExistence type="predicted"/>
<dbReference type="AlphaFoldDB" id="A0A7R8V0H8"/>
<keyword evidence="1" id="KW-0732">Signal</keyword>
<evidence type="ECO:0000256" key="1">
    <source>
        <dbReference type="SAM" id="SignalP"/>
    </source>
</evidence>
<feature type="signal peptide" evidence="1">
    <location>
        <begin position="1"/>
        <end position="17"/>
    </location>
</feature>
<name>A0A7R8V0H8_HERIL</name>
<evidence type="ECO:0000313" key="2">
    <source>
        <dbReference type="EMBL" id="CAD7089334.1"/>
    </source>
</evidence>